<evidence type="ECO:0000256" key="1">
    <source>
        <dbReference type="ARBA" id="ARBA00009787"/>
    </source>
</evidence>
<sequence length="312" mass="36673">MSHVHHPHDQFFKTIFSDINAARTFMQAFLPEKVVRHLDLTTLRITDNIFLTDELSSEFADLVFECALNTDLEQKIFISLLFEHKSTPERYALIQVGQYLLGGYRKQVAGKINPIRLIVPILYYHGTQDWNPGRIKDLFDNCPTDLEMFIPDFDYIFQNITLFSDEEIQDLQDHVLIPALLIQKYFKDIKKLVDLLDVIFYNLSLMEDEGNYKKSYFVYIYDLFEKDKNELMKKIEELEYPTRDKTKNYILQLEQQGIEKGIEQGIEQGIEKGIEKSVIKLLKNGFEMKVICKVMEVTPEYVTKLQNSIENI</sequence>
<protein>
    <submittedName>
        <fullName evidence="3">Rpn family recombination-promoting nuclease/putative transposase</fullName>
    </submittedName>
</protein>
<accession>A0A953I2K1</accession>
<comment type="caution">
    <text evidence="3">The sequence shown here is derived from an EMBL/GenBank/DDBJ whole genome shotgun (WGS) entry which is preliminary data.</text>
</comment>
<evidence type="ECO:0000313" key="3">
    <source>
        <dbReference type="EMBL" id="MBY5960077.1"/>
    </source>
</evidence>
<dbReference type="AlphaFoldDB" id="A0A953I2K1"/>
<dbReference type="Pfam" id="PF04754">
    <property type="entry name" value="Transposase_31"/>
    <property type="match status" value="1"/>
</dbReference>
<dbReference type="InterPro" id="IPR006842">
    <property type="entry name" value="Transposase_31"/>
</dbReference>
<dbReference type="GO" id="GO:1990238">
    <property type="term" value="F:double-stranded DNA endonuclease activity"/>
    <property type="evidence" value="ECO:0007669"/>
    <property type="project" value="TreeGrafter"/>
</dbReference>
<dbReference type="PANTHER" id="PTHR34611:SF2">
    <property type="entry name" value="INACTIVE RECOMBINATION-PROMOTING NUCLEASE-LIKE PROTEIN RPNE-RELATED"/>
    <property type="match status" value="1"/>
</dbReference>
<feature type="domain" description="Transposase (putative) YhgA-like" evidence="2">
    <location>
        <begin position="7"/>
        <end position="204"/>
    </location>
</feature>
<gene>
    <name evidence="3" type="ORF">KUV50_18135</name>
</gene>
<dbReference type="Proteomes" id="UP000753961">
    <property type="component" value="Unassembled WGS sequence"/>
</dbReference>
<dbReference type="InterPro" id="IPR010106">
    <property type="entry name" value="RpnA"/>
</dbReference>
<reference evidence="3" key="1">
    <citation type="submission" date="2021-06" db="EMBL/GenBank/DDBJ databases">
        <title>44 bacteria genomes isolated from Dapeng, Shenzhen.</title>
        <authorList>
            <person name="Zheng W."/>
            <person name="Yu S."/>
            <person name="Huang Y."/>
        </authorList>
    </citation>
    <scope>NUCLEOTIDE SEQUENCE</scope>
    <source>
        <strain evidence="3">DP5N28-2</strain>
    </source>
</reference>
<dbReference type="InterPro" id="IPR051699">
    <property type="entry name" value="Rpn/YhgA-like_nuclease"/>
</dbReference>
<dbReference type="NCBIfam" id="TIGR01784">
    <property type="entry name" value="T_den_put_tspse"/>
    <property type="match status" value="1"/>
</dbReference>
<dbReference type="GO" id="GO:0006310">
    <property type="term" value="P:DNA recombination"/>
    <property type="evidence" value="ECO:0007669"/>
    <property type="project" value="TreeGrafter"/>
</dbReference>
<evidence type="ECO:0000313" key="4">
    <source>
        <dbReference type="Proteomes" id="UP000753961"/>
    </source>
</evidence>
<dbReference type="PANTHER" id="PTHR34611">
    <property type="match status" value="1"/>
</dbReference>
<keyword evidence="4" id="KW-1185">Reference proteome</keyword>
<proteinExistence type="inferred from homology"/>
<organism evidence="3 4">
    <name type="scientific">Membranihabitans marinus</name>
    <dbReference type="NCBI Taxonomy" id="1227546"/>
    <lineage>
        <taxon>Bacteria</taxon>
        <taxon>Pseudomonadati</taxon>
        <taxon>Bacteroidota</taxon>
        <taxon>Saprospiria</taxon>
        <taxon>Saprospirales</taxon>
        <taxon>Saprospiraceae</taxon>
        <taxon>Membranihabitans</taxon>
    </lineage>
</organism>
<evidence type="ECO:0000259" key="2">
    <source>
        <dbReference type="Pfam" id="PF04754"/>
    </source>
</evidence>
<dbReference type="RefSeq" id="WP_222581624.1">
    <property type="nucleotide sequence ID" value="NZ_JAHVHU010000022.1"/>
</dbReference>
<comment type="similarity">
    <text evidence="1">Belongs to the Rpn/YhgA-like nuclease family.</text>
</comment>
<dbReference type="EMBL" id="JAHVHU010000022">
    <property type="protein sequence ID" value="MBY5960077.1"/>
    <property type="molecule type" value="Genomic_DNA"/>
</dbReference>
<name>A0A953I2K1_9BACT</name>